<reference evidence="1" key="1">
    <citation type="journal article" date="2023" name="IMA Fungus">
        <title>Comparative genomic study of the Penicillium genus elucidates a diverse pangenome and 15 lateral gene transfer events.</title>
        <authorList>
            <person name="Petersen C."/>
            <person name="Sorensen T."/>
            <person name="Nielsen M.R."/>
            <person name="Sondergaard T.E."/>
            <person name="Sorensen J.L."/>
            <person name="Fitzpatrick D.A."/>
            <person name="Frisvad J.C."/>
            <person name="Nielsen K.L."/>
        </authorList>
    </citation>
    <scope>NUCLEOTIDE SEQUENCE</scope>
    <source>
        <strain evidence="1">IBT 15450</strain>
    </source>
</reference>
<proteinExistence type="predicted"/>
<keyword evidence="2" id="KW-1185">Reference proteome</keyword>
<accession>A0AAD6INH6</accession>
<evidence type="ECO:0000313" key="1">
    <source>
        <dbReference type="EMBL" id="KAJ6057616.1"/>
    </source>
</evidence>
<dbReference type="AlphaFoldDB" id="A0AAD6INH6"/>
<name>A0AAD6INH6_PENCN</name>
<reference evidence="1" key="2">
    <citation type="submission" date="2023-01" db="EMBL/GenBank/DDBJ databases">
        <authorList>
            <person name="Petersen C."/>
        </authorList>
    </citation>
    <scope>NUCLEOTIDE SEQUENCE</scope>
    <source>
        <strain evidence="1">IBT 15450</strain>
    </source>
</reference>
<gene>
    <name evidence="1" type="ORF">N7460_000890</name>
</gene>
<dbReference type="Proteomes" id="UP001219568">
    <property type="component" value="Unassembled WGS sequence"/>
</dbReference>
<organism evidence="1 2">
    <name type="scientific">Penicillium canescens</name>
    <dbReference type="NCBI Taxonomy" id="5083"/>
    <lineage>
        <taxon>Eukaryota</taxon>
        <taxon>Fungi</taxon>
        <taxon>Dikarya</taxon>
        <taxon>Ascomycota</taxon>
        <taxon>Pezizomycotina</taxon>
        <taxon>Eurotiomycetes</taxon>
        <taxon>Eurotiomycetidae</taxon>
        <taxon>Eurotiales</taxon>
        <taxon>Aspergillaceae</taxon>
        <taxon>Penicillium</taxon>
    </lineage>
</organism>
<dbReference type="EMBL" id="JAQJZL010000001">
    <property type="protein sequence ID" value="KAJ6057616.1"/>
    <property type="molecule type" value="Genomic_DNA"/>
</dbReference>
<comment type="caution">
    <text evidence="1">The sequence shown here is derived from an EMBL/GenBank/DDBJ whole genome shotgun (WGS) entry which is preliminary data.</text>
</comment>
<evidence type="ECO:0000313" key="2">
    <source>
        <dbReference type="Proteomes" id="UP001219568"/>
    </source>
</evidence>
<protein>
    <submittedName>
        <fullName evidence="1">Uncharacterized protein</fullName>
    </submittedName>
</protein>
<sequence length="68" mass="7539">MVAAIVEDRDVHEAMGLLGPTLKLDTDEFTINEAKAQALMDAFFPKMADAQEEPPITPEQEIPWNPIS</sequence>